<dbReference type="EMBL" id="JAVFJF020000015">
    <property type="protein sequence ID" value="MEJ8674919.1"/>
    <property type="molecule type" value="Genomic_DNA"/>
</dbReference>
<comment type="caution">
    <text evidence="1">The sequence shown here is derived from an EMBL/GenBank/DDBJ whole genome shotgun (WGS) entry which is preliminary data.</text>
</comment>
<evidence type="ECO:0000313" key="2">
    <source>
        <dbReference type="Proteomes" id="UP001224516"/>
    </source>
</evidence>
<reference evidence="1 2" key="1">
    <citation type="submission" date="2023-12" db="EMBL/GenBank/DDBJ databases">
        <title>Evaluation and characterization of a potential secondary metabolite violacein from indigenous Chromobacterium amazonense SAM215.</title>
        <authorList>
            <person name="Tarafdar M.R."/>
            <person name="Abedin S.M."/>
            <person name="Atiqua A."/>
            <person name="Saha A."/>
            <person name="Khan S.N."/>
        </authorList>
    </citation>
    <scope>NUCLEOTIDE SEQUENCE [LARGE SCALE GENOMIC DNA]</scope>
    <source>
        <strain evidence="1 2">SAM215</strain>
    </source>
</reference>
<gene>
    <name evidence="1" type="ORF">QCL97_009300</name>
</gene>
<keyword evidence="2" id="KW-1185">Reference proteome</keyword>
<dbReference type="Proteomes" id="UP001224516">
    <property type="component" value="Unassembled WGS sequence"/>
</dbReference>
<accession>A0ABU8V186</accession>
<organism evidence="1 2">
    <name type="scientific">Chromobacterium amazonense</name>
    <dbReference type="NCBI Taxonomy" id="1382803"/>
    <lineage>
        <taxon>Bacteria</taxon>
        <taxon>Pseudomonadati</taxon>
        <taxon>Pseudomonadota</taxon>
        <taxon>Betaproteobacteria</taxon>
        <taxon>Neisseriales</taxon>
        <taxon>Chromobacteriaceae</taxon>
        <taxon>Chromobacterium</taxon>
    </lineage>
</organism>
<protein>
    <submittedName>
        <fullName evidence="1">Uncharacterized protein</fullName>
    </submittedName>
</protein>
<proteinExistence type="predicted"/>
<sequence>MLSDKIQNIAQIASLYLLHAVKGCRFFENFCLKKSKNAHDSSSGITYQKQDIVHQLIEIK</sequence>
<name>A0ABU8V186_9NEIS</name>
<dbReference type="RefSeq" id="WP_139165729.1">
    <property type="nucleotide sequence ID" value="NZ_CAWMOE010000028.1"/>
</dbReference>
<evidence type="ECO:0000313" key="1">
    <source>
        <dbReference type="EMBL" id="MEJ8674919.1"/>
    </source>
</evidence>